<feature type="domain" description="N-acetyltransferase" evidence="1">
    <location>
        <begin position="1"/>
        <end position="136"/>
    </location>
</feature>
<name>A0A419SAT1_9SPHI</name>
<gene>
    <name evidence="2" type="ORF">BCY91_13135</name>
</gene>
<sequence length="136" mass="15878">MQNIEQIPPELTLKLRQKELYPNLDLEKAKLSEDDNGTHLGLFHENRLITVVSLFITGKSLQFRKLATDSRYQKQGFGTQMIKYIINFAREEQLNKIWCNARESAEGFYSKLGFKATDEKFIKNGIPYLIMEMELD</sequence>
<dbReference type="SUPFAM" id="SSF55729">
    <property type="entry name" value="Acyl-CoA N-acyltransferases (Nat)"/>
    <property type="match status" value="1"/>
</dbReference>
<comment type="caution">
    <text evidence="2">The sequence shown here is derived from an EMBL/GenBank/DDBJ whole genome shotgun (WGS) entry which is preliminary data.</text>
</comment>
<evidence type="ECO:0000313" key="2">
    <source>
        <dbReference type="EMBL" id="RKD19539.1"/>
    </source>
</evidence>
<dbReference type="GO" id="GO:0016747">
    <property type="term" value="F:acyltransferase activity, transferring groups other than amino-acyl groups"/>
    <property type="evidence" value="ECO:0007669"/>
    <property type="project" value="InterPro"/>
</dbReference>
<dbReference type="EMBL" id="MBTA01000002">
    <property type="protein sequence ID" value="RKD19539.1"/>
    <property type="molecule type" value="Genomic_DNA"/>
</dbReference>
<dbReference type="CDD" id="cd04301">
    <property type="entry name" value="NAT_SF"/>
    <property type="match status" value="1"/>
</dbReference>
<keyword evidence="2" id="KW-0808">Transferase</keyword>
<evidence type="ECO:0000259" key="1">
    <source>
        <dbReference type="PROSITE" id="PS51186"/>
    </source>
</evidence>
<protein>
    <submittedName>
        <fullName evidence="2">GCN5 family acetyltransferase</fullName>
    </submittedName>
</protein>
<dbReference type="Proteomes" id="UP000283433">
    <property type="component" value="Unassembled WGS sequence"/>
</dbReference>
<dbReference type="OrthoDB" id="1178186at2"/>
<keyword evidence="3" id="KW-1185">Reference proteome</keyword>
<organism evidence="2 3">
    <name type="scientific">Pelobium manganitolerans</name>
    <dbReference type="NCBI Taxonomy" id="1842495"/>
    <lineage>
        <taxon>Bacteria</taxon>
        <taxon>Pseudomonadati</taxon>
        <taxon>Bacteroidota</taxon>
        <taxon>Sphingobacteriia</taxon>
        <taxon>Sphingobacteriales</taxon>
        <taxon>Sphingobacteriaceae</taxon>
        <taxon>Pelobium</taxon>
    </lineage>
</organism>
<dbReference type="Pfam" id="PF13673">
    <property type="entry name" value="Acetyltransf_10"/>
    <property type="match status" value="1"/>
</dbReference>
<dbReference type="RefSeq" id="WP_120180472.1">
    <property type="nucleotide sequence ID" value="NZ_MBTA01000002.1"/>
</dbReference>
<accession>A0A419SAT1</accession>
<dbReference type="PROSITE" id="PS51186">
    <property type="entry name" value="GNAT"/>
    <property type="match status" value="1"/>
</dbReference>
<dbReference type="Gene3D" id="3.40.630.30">
    <property type="match status" value="1"/>
</dbReference>
<evidence type="ECO:0000313" key="3">
    <source>
        <dbReference type="Proteomes" id="UP000283433"/>
    </source>
</evidence>
<proteinExistence type="predicted"/>
<dbReference type="InterPro" id="IPR000182">
    <property type="entry name" value="GNAT_dom"/>
</dbReference>
<dbReference type="AlphaFoldDB" id="A0A419SAT1"/>
<dbReference type="InterPro" id="IPR016181">
    <property type="entry name" value="Acyl_CoA_acyltransferase"/>
</dbReference>
<reference evidence="2 3" key="1">
    <citation type="submission" date="2016-07" db="EMBL/GenBank/DDBJ databases">
        <title>Genome of Pelobium manganitolerans.</title>
        <authorList>
            <person name="Wu S."/>
            <person name="Wang G."/>
        </authorList>
    </citation>
    <scope>NUCLEOTIDE SEQUENCE [LARGE SCALE GENOMIC DNA]</scope>
    <source>
        <strain evidence="2 3">YS-25</strain>
    </source>
</reference>